<feature type="domain" description="4Fe-4S ferredoxin-type" evidence="8">
    <location>
        <begin position="306"/>
        <end position="335"/>
    </location>
</feature>
<evidence type="ECO:0000256" key="3">
    <source>
        <dbReference type="ARBA" id="ARBA00022723"/>
    </source>
</evidence>
<accession>A0ABU7G4W3</accession>
<dbReference type="PROSITE" id="PS51379">
    <property type="entry name" value="4FE4S_FER_2"/>
    <property type="match status" value="1"/>
</dbReference>
<sequence>MSVQHYQASQFKQQASDALADPQLRSNFRGAMDYLQQKRKVAFSDEQELAQLREHAENIRQRCLSKLPQLLEQLEKNCQANGIQVHWAEDASQAQQLIAELIQQKGASKVVKGKSMVTEEIELNQHLENLGIECVESDMGEYIVQLAKETPSHIIMPAIHKNKQQVADLFQEHIKGFDYTLSVDKLIQTGREVLRTKFKQADVGISGVNFAVAETGTLCLVENEGNGRMTTTVPPLHIAVTGIEKVVEFLSDVPPLFSILTRSATGQQITTYFNMISGPRRAPERDGPSEVHLVLLDNGRSQAYADEALRKTLQCIRCGACMNHCPVYTRVGGHAYGTTYPGPIGKIISPHLQGLEQTSDLVTASSLCGACEEVCPVKIPIPSLLQRLRHDAKLPAAKQAASLKGQASAASSLEHNAWRAWAWLSTHPRFYNWVMAVGVKFAKYLPMPMGEWTRCRSKPELAEQTFHQKMKQRAAKQASESLATIKKGAS</sequence>
<dbReference type="Gene3D" id="3.40.50.10420">
    <property type="entry name" value="NagB/RpiA/CoA transferase-like"/>
    <property type="match status" value="1"/>
</dbReference>
<evidence type="ECO:0000259" key="8">
    <source>
        <dbReference type="PROSITE" id="PS51379"/>
    </source>
</evidence>
<evidence type="ECO:0000313" key="10">
    <source>
        <dbReference type="Proteomes" id="UP001310248"/>
    </source>
</evidence>
<dbReference type="Proteomes" id="UP001310248">
    <property type="component" value="Unassembled WGS sequence"/>
</dbReference>
<organism evidence="9 10">
    <name type="scientific">Agarivorans aestuarii</name>
    <dbReference type="NCBI Taxonomy" id="1563703"/>
    <lineage>
        <taxon>Bacteria</taxon>
        <taxon>Pseudomonadati</taxon>
        <taxon>Pseudomonadota</taxon>
        <taxon>Gammaproteobacteria</taxon>
        <taxon>Alteromonadales</taxon>
        <taxon>Alteromonadaceae</taxon>
        <taxon>Agarivorans</taxon>
    </lineage>
</organism>
<evidence type="ECO:0000256" key="4">
    <source>
        <dbReference type="ARBA" id="ARBA00022737"/>
    </source>
</evidence>
<dbReference type="Pfam" id="PF11870">
    <property type="entry name" value="LutB_C"/>
    <property type="match status" value="1"/>
</dbReference>
<keyword evidence="7" id="KW-0411">Iron-sulfur</keyword>
<evidence type="ECO:0000256" key="6">
    <source>
        <dbReference type="ARBA" id="ARBA00023004"/>
    </source>
</evidence>
<evidence type="ECO:0000313" key="9">
    <source>
        <dbReference type="EMBL" id="MEE1674363.1"/>
    </source>
</evidence>
<proteinExistence type="predicted"/>
<dbReference type="Pfam" id="PF02589">
    <property type="entry name" value="LUD_dom"/>
    <property type="match status" value="1"/>
</dbReference>
<dbReference type="NCBIfam" id="TIGR00273">
    <property type="entry name" value="LutB/LldF family L-lactate oxidation iron-sulfur protein"/>
    <property type="match status" value="1"/>
</dbReference>
<dbReference type="SUPFAM" id="SSF54862">
    <property type="entry name" value="4Fe-4S ferredoxins"/>
    <property type="match status" value="1"/>
</dbReference>
<dbReference type="InterPro" id="IPR004452">
    <property type="entry name" value="LutB/LldF"/>
</dbReference>
<dbReference type="InterPro" id="IPR003741">
    <property type="entry name" value="LUD_dom"/>
</dbReference>
<keyword evidence="3" id="KW-0479">Metal-binding</keyword>
<evidence type="ECO:0000256" key="5">
    <source>
        <dbReference type="ARBA" id="ARBA00022982"/>
    </source>
</evidence>
<dbReference type="InterPro" id="IPR017896">
    <property type="entry name" value="4Fe4S_Fe-S-bd"/>
</dbReference>
<gene>
    <name evidence="9" type="ORF">SNR37_003800</name>
</gene>
<dbReference type="InterPro" id="IPR024185">
    <property type="entry name" value="FTHF_cligase-like_sf"/>
</dbReference>
<dbReference type="EMBL" id="JAYDYW010000007">
    <property type="protein sequence ID" value="MEE1674363.1"/>
    <property type="molecule type" value="Genomic_DNA"/>
</dbReference>
<keyword evidence="5" id="KW-0249">Electron transport</keyword>
<dbReference type="PROSITE" id="PS00198">
    <property type="entry name" value="4FE4S_FER_1"/>
    <property type="match status" value="1"/>
</dbReference>
<dbReference type="InterPro" id="IPR009051">
    <property type="entry name" value="Helical_ferredxn"/>
</dbReference>
<dbReference type="InterPro" id="IPR024569">
    <property type="entry name" value="LutB_C"/>
</dbReference>
<dbReference type="InterPro" id="IPR037171">
    <property type="entry name" value="NagB/RpiA_transferase-like"/>
</dbReference>
<evidence type="ECO:0000256" key="7">
    <source>
        <dbReference type="ARBA" id="ARBA00023014"/>
    </source>
</evidence>
<dbReference type="Gene3D" id="1.10.1060.10">
    <property type="entry name" value="Alpha-helical ferredoxin"/>
    <property type="match status" value="1"/>
</dbReference>
<keyword evidence="4" id="KW-0677">Repeat</keyword>
<name>A0ABU7G4W3_9ALTE</name>
<evidence type="ECO:0000256" key="2">
    <source>
        <dbReference type="ARBA" id="ARBA00022485"/>
    </source>
</evidence>
<protein>
    <submittedName>
        <fullName evidence="9">LutB/LldF family L-lactate oxidation iron-sulfur protein</fullName>
    </submittedName>
</protein>
<keyword evidence="2" id="KW-0004">4Fe-4S</keyword>
<dbReference type="RefSeq" id="WP_329775495.1">
    <property type="nucleotide sequence ID" value="NZ_JAYDYW010000007.1"/>
</dbReference>
<dbReference type="PANTHER" id="PTHR47153">
    <property type="entry name" value="LACTATE UTILIZATION PROTEIN B"/>
    <property type="match status" value="1"/>
</dbReference>
<evidence type="ECO:0000256" key="1">
    <source>
        <dbReference type="ARBA" id="ARBA00022448"/>
    </source>
</evidence>
<dbReference type="SUPFAM" id="SSF100950">
    <property type="entry name" value="NagB/RpiA/CoA transferase-like"/>
    <property type="match status" value="1"/>
</dbReference>
<dbReference type="Pfam" id="PF13183">
    <property type="entry name" value="Fer4_8"/>
    <property type="match status" value="1"/>
</dbReference>
<keyword evidence="10" id="KW-1185">Reference proteome</keyword>
<dbReference type="PANTHER" id="PTHR47153:SF2">
    <property type="entry name" value="LACTATE UTILIZATION PROTEIN B"/>
    <property type="match status" value="1"/>
</dbReference>
<keyword evidence="6" id="KW-0408">Iron</keyword>
<reference evidence="10" key="1">
    <citation type="submission" date="2023-07" db="EMBL/GenBank/DDBJ databases">
        <title>Draft genome sequence of Agarivorans aestuarii strain ZMCS4, a CAZymes producing bacteria isolated from the marine brown algae Clodostephus spongiosus.</title>
        <authorList>
            <person name="Lorente B."/>
            <person name="Cabral C."/>
            <person name="Frias J."/>
            <person name="Faria J."/>
            <person name="Toubarro D."/>
        </authorList>
    </citation>
    <scope>NUCLEOTIDE SEQUENCE [LARGE SCALE GENOMIC DNA]</scope>
    <source>
        <strain evidence="10">ZMCS4</strain>
    </source>
</reference>
<dbReference type="InterPro" id="IPR017900">
    <property type="entry name" value="4Fe4S_Fe_S_CS"/>
</dbReference>
<comment type="caution">
    <text evidence="9">The sequence shown here is derived from an EMBL/GenBank/DDBJ whole genome shotgun (WGS) entry which is preliminary data.</text>
</comment>
<keyword evidence="1" id="KW-0813">Transport</keyword>